<evidence type="ECO:0000313" key="2">
    <source>
        <dbReference type="EMBL" id="BAW23386.1"/>
    </source>
</evidence>
<keyword evidence="2" id="KW-0223">Dioxygenase</keyword>
<sequence length="119" mass="13957">MNPQVVGMEEIGGTYVFDLRVSNKALKLNRFFWKMIGTEWRARYLQDAESLMTEAGLDACEKDLVRRRDWLGLVPYGANFFVVEKFARVAKMSNMQVYAIMRGESYEDFLNTRRVPDMR</sequence>
<dbReference type="Gene3D" id="1.10.700.10">
    <property type="entry name" value="Dioxygenase LigAB, LigA subunit"/>
    <property type="match status" value="1"/>
</dbReference>
<dbReference type="NCBIfam" id="NF009919">
    <property type="entry name" value="PRK13379.1"/>
    <property type="match status" value="1"/>
</dbReference>
<dbReference type="InterPro" id="IPR036622">
    <property type="entry name" value="LigA_sf"/>
</dbReference>
<evidence type="ECO:0000259" key="1">
    <source>
        <dbReference type="Pfam" id="PF07746"/>
    </source>
</evidence>
<proteinExistence type="predicted"/>
<reference evidence="2 3" key="1">
    <citation type="submission" date="2015-11" db="EMBL/GenBank/DDBJ databases">
        <title>Complete genome sequencing of a biphenyl-degrading bacterium, Pseudomonas putida KF715 (=NBRC110667).</title>
        <authorList>
            <person name="Suenaga H."/>
            <person name="Fujihara N."/>
            <person name="Watanabe T."/>
            <person name="Hirose J."/>
            <person name="Kimura N."/>
            <person name="Yamazoe A."/>
            <person name="Hosoyama A."/>
            <person name="Shimodaira J."/>
            <person name="Furukawa K."/>
        </authorList>
    </citation>
    <scope>NUCLEOTIDE SEQUENCE [LARGE SCALE GENOMIC DNA]</scope>
    <source>
        <strain evidence="2 3">KF715</strain>
    </source>
</reference>
<dbReference type="Proteomes" id="UP000218731">
    <property type="component" value="Chromosome 1"/>
</dbReference>
<accession>A0A1L7ND36</accession>
<dbReference type="Pfam" id="PF07746">
    <property type="entry name" value="LigA"/>
    <property type="match status" value="1"/>
</dbReference>
<dbReference type="SUPFAM" id="SSF48076">
    <property type="entry name" value="LigA subunit of an aromatic-ring-opening dioxygenase LigAB"/>
    <property type="match status" value="1"/>
</dbReference>
<dbReference type="AlphaFoldDB" id="A0A1L7ND36"/>
<keyword evidence="2" id="KW-0560">Oxidoreductase</keyword>
<protein>
    <submittedName>
        <fullName evidence="2">Protocatechuate 4,5-dioxygenase subunit alpha</fullName>
    </submittedName>
</protein>
<name>A0A1L7ND36_PSEPU</name>
<dbReference type="EMBL" id="AP015029">
    <property type="protein sequence ID" value="BAW23386.1"/>
    <property type="molecule type" value="Genomic_DNA"/>
</dbReference>
<organism evidence="2 3">
    <name type="scientific">Pseudomonas putida</name>
    <name type="common">Arthrobacter siderocapsulatus</name>
    <dbReference type="NCBI Taxonomy" id="303"/>
    <lineage>
        <taxon>Bacteria</taxon>
        <taxon>Pseudomonadati</taxon>
        <taxon>Pseudomonadota</taxon>
        <taxon>Gammaproteobacteria</taxon>
        <taxon>Pseudomonadales</taxon>
        <taxon>Pseudomonadaceae</taxon>
        <taxon>Pseudomonas</taxon>
    </lineage>
</organism>
<feature type="domain" description="Extradiol ring-cleavage dioxygenase LigAB LigA subunit" evidence="1">
    <location>
        <begin position="28"/>
        <end position="114"/>
    </location>
</feature>
<dbReference type="RefSeq" id="WP_096426081.1">
    <property type="nucleotide sequence ID" value="NZ_AP015029.1"/>
</dbReference>
<gene>
    <name evidence="2" type="ORF">KF715C_ch28130</name>
</gene>
<evidence type="ECO:0000313" key="3">
    <source>
        <dbReference type="Proteomes" id="UP000218731"/>
    </source>
</evidence>
<dbReference type="GO" id="GO:0051213">
    <property type="term" value="F:dioxygenase activity"/>
    <property type="evidence" value="ECO:0007669"/>
    <property type="project" value="UniProtKB-KW"/>
</dbReference>
<dbReference type="InterPro" id="IPR011986">
    <property type="entry name" value="Xdiol_dOase_LigA"/>
</dbReference>